<dbReference type="STRING" id="631362.Thi970DRAFT_01374"/>
<feature type="compositionally biased region" description="Low complexity" evidence="1">
    <location>
        <begin position="300"/>
        <end position="316"/>
    </location>
</feature>
<dbReference type="Pfam" id="PF07603">
    <property type="entry name" value="Lcl_C"/>
    <property type="match status" value="1"/>
</dbReference>
<dbReference type="PANTHER" id="PTHR35812">
    <property type="entry name" value="LIPOPROTEIN"/>
    <property type="match status" value="1"/>
</dbReference>
<dbReference type="HOGENOM" id="CLU_806401_0_0_6"/>
<evidence type="ECO:0000256" key="1">
    <source>
        <dbReference type="SAM" id="MobiDB-lite"/>
    </source>
</evidence>
<feature type="compositionally biased region" description="Low complexity" evidence="1">
    <location>
        <begin position="209"/>
        <end position="273"/>
    </location>
</feature>
<gene>
    <name evidence="3" type="ORF">Thi970DRAFT_01374</name>
</gene>
<keyword evidence="4" id="KW-1185">Reference proteome</keyword>
<reference evidence="3 4" key="2">
    <citation type="submission" date="2011-11" db="EMBL/GenBank/DDBJ databases">
        <authorList>
            <consortium name="US DOE Joint Genome Institute"/>
            <person name="Lucas S."/>
            <person name="Han J."/>
            <person name="Lapidus A."/>
            <person name="Cheng J.-F."/>
            <person name="Goodwin L."/>
            <person name="Pitluck S."/>
            <person name="Peters L."/>
            <person name="Ovchinnikova G."/>
            <person name="Zhang X."/>
            <person name="Detter J.C."/>
            <person name="Han C."/>
            <person name="Tapia R."/>
            <person name="Land M."/>
            <person name="Hauser L."/>
            <person name="Kyrpides N."/>
            <person name="Ivanova N."/>
            <person name="Pagani I."/>
            <person name="Vogl K."/>
            <person name="Liu Z."/>
            <person name="Overmann J."/>
            <person name="Frigaard N.-U."/>
            <person name="Bryant D."/>
            <person name="Woyke T."/>
        </authorList>
    </citation>
    <scope>NUCLEOTIDE SEQUENCE [LARGE SCALE GENOMIC DNA]</scope>
    <source>
        <strain evidence="3 4">970</strain>
    </source>
</reference>
<organism evidence="3 4">
    <name type="scientific">Thiorhodovibrio frisius</name>
    <dbReference type="NCBI Taxonomy" id="631362"/>
    <lineage>
        <taxon>Bacteria</taxon>
        <taxon>Pseudomonadati</taxon>
        <taxon>Pseudomonadota</taxon>
        <taxon>Gammaproteobacteria</taxon>
        <taxon>Chromatiales</taxon>
        <taxon>Chromatiaceae</taxon>
        <taxon>Thiorhodovibrio</taxon>
    </lineage>
</organism>
<proteinExistence type="predicted"/>
<reference evidence="4" key="1">
    <citation type="submission" date="2011-06" db="EMBL/GenBank/DDBJ databases">
        <authorList>
            <consortium name="US DOE Joint Genome Institute (JGI-PGF)"/>
            <person name="Lucas S."/>
            <person name="Han J."/>
            <person name="Lapidus A."/>
            <person name="Cheng J.-F."/>
            <person name="Goodwin L."/>
            <person name="Pitluck S."/>
            <person name="Peters L."/>
            <person name="Land M.L."/>
            <person name="Hauser L."/>
            <person name="Vogl K."/>
            <person name="Liu Z."/>
            <person name="Overmann J."/>
            <person name="Frigaard N.-U."/>
            <person name="Bryant D.A."/>
            <person name="Woyke T.J."/>
        </authorList>
    </citation>
    <scope>NUCLEOTIDE SEQUENCE [LARGE SCALE GENOMIC DNA]</scope>
    <source>
        <strain evidence="4">970</strain>
    </source>
</reference>
<evidence type="ECO:0000313" key="3">
    <source>
        <dbReference type="EMBL" id="EIC21185.1"/>
    </source>
</evidence>
<feature type="region of interest" description="Disordered" evidence="1">
    <location>
        <begin position="203"/>
        <end position="344"/>
    </location>
</feature>
<evidence type="ECO:0000313" key="4">
    <source>
        <dbReference type="Proteomes" id="UP000002964"/>
    </source>
</evidence>
<feature type="compositionally biased region" description="Pro residues" evidence="1">
    <location>
        <begin position="317"/>
        <end position="344"/>
    </location>
</feature>
<feature type="domain" description="Lcl C-terminal" evidence="2">
    <location>
        <begin position="75"/>
        <end position="198"/>
    </location>
</feature>
<dbReference type="InterPro" id="IPR011460">
    <property type="entry name" value="Lcl_C"/>
</dbReference>
<dbReference type="eggNOG" id="COG0515">
    <property type="taxonomic scope" value="Bacteria"/>
</dbReference>
<feature type="compositionally biased region" description="Low complexity" evidence="1">
    <location>
        <begin position="38"/>
        <end position="53"/>
    </location>
</feature>
<feature type="region of interest" description="Disordered" evidence="1">
    <location>
        <begin position="38"/>
        <end position="59"/>
    </location>
</feature>
<name>H8Z012_9GAMM</name>
<dbReference type="EMBL" id="JH603169">
    <property type="protein sequence ID" value="EIC21185.1"/>
    <property type="molecule type" value="Genomic_DNA"/>
</dbReference>
<dbReference type="AlphaFoldDB" id="H8Z012"/>
<accession>H8Z012</accession>
<dbReference type="Proteomes" id="UP000002964">
    <property type="component" value="Unassembled WGS sequence"/>
</dbReference>
<dbReference type="RefSeq" id="WP_009147771.1">
    <property type="nucleotide sequence ID" value="NZ_CP121471.1"/>
</dbReference>
<protein>
    <recommendedName>
        <fullName evidence="2">Lcl C-terminal domain-containing protein</fullName>
    </recommendedName>
</protein>
<sequence length="344" mass="35805">MPSQLFCLSPGRAFRLRAVLLIGLWLLPTLVAAQGRAQPQPGAQAQPGAPAQGLDCGRGPEDKFDEERWKLSEDGIVGDEQNRLVWKQCPEGLHGERCREGRLAYLSWERALEIAENSTFAGFDDWRIPKLDELRQIIQPGCFFPAVNLSLFPNTPSGWFWFDSAEADNSPRAGQLGFAFGKEFSGNQRNIVHLRLVRELPEEGEAEADAAAQEPAPDAEAPDAGAEPPAGEPGAAEAGQNAAGAAGADGQAAEPEPADAAADQPGAPVADQAGEPVADQAGDQTPEPAAAQGTAENPDQPAEQPAAGAAAQEPGLLPGPPPIAPPAEPPALPPIAPLAPAPAN</sequence>
<evidence type="ECO:0000259" key="2">
    <source>
        <dbReference type="Pfam" id="PF07603"/>
    </source>
</evidence>
<dbReference type="PANTHER" id="PTHR35812:SF1">
    <property type="entry name" value="LIPOPROTEIN"/>
    <property type="match status" value="1"/>
</dbReference>